<sequence length="158" mass="17448">MGLGEVLSLRFDCLLSSCTEVGALGPSIDVFSFRFVRCFFASLVGGGGGVSSQWLLSFISQTLPHVRYAPQVNVLELRLWSLSSFQVSRENDLQMMLLQILAANDGEVEDNSIEAKSFTFKGNGVEKLTKKLKEERNMVDVIVCTRGPLNGKPLRLQC</sequence>
<evidence type="ECO:0000313" key="2">
    <source>
        <dbReference type="Proteomes" id="UP000712600"/>
    </source>
</evidence>
<proteinExistence type="predicted"/>
<comment type="caution">
    <text evidence="1">The sequence shown here is derived from an EMBL/GenBank/DDBJ whole genome shotgun (WGS) entry which is preliminary data.</text>
</comment>
<dbReference type="EMBL" id="QGKX02000996">
    <property type="protein sequence ID" value="KAF3559834.1"/>
    <property type="molecule type" value="Genomic_DNA"/>
</dbReference>
<dbReference type="AlphaFoldDB" id="A0A8S9R883"/>
<dbReference type="Proteomes" id="UP000712600">
    <property type="component" value="Unassembled WGS sequence"/>
</dbReference>
<evidence type="ECO:0000313" key="1">
    <source>
        <dbReference type="EMBL" id="KAF3559834.1"/>
    </source>
</evidence>
<gene>
    <name evidence="1" type="ORF">F2Q69_00013165</name>
</gene>
<name>A0A8S9R883_BRACR</name>
<reference evidence="1" key="1">
    <citation type="submission" date="2019-12" db="EMBL/GenBank/DDBJ databases">
        <title>Genome sequencing and annotation of Brassica cretica.</title>
        <authorList>
            <person name="Studholme D.J."/>
            <person name="Sarris P."/>
        </authorList>
    </citation>
    <scope>NUCLEOTIDE SEQUENCE</scope>
    <source>
        <strain evidence="1">PFS-109/04</strain>
        <tissue evidence="1">Leaf</tissue>
    </source>
</reference>
<organism evidence="1 2">
    <name type="scientific">Brassica cretica</name>
    <name type="common">Mustard</name>
    <dbReference type="NCBI Taxonomy" id="69181"/>
    <lineage>
        <taxon>Eukaryota</taxon>
        <taxon>Viridiplantae</taxon>
        <taxon>Streptophyta</taxon>
        <taxon>Embryophyta</taxon>
        <taxon>Tracheophyta</taxon>
        <taxon>Spermatophyta</taxon>
        <taxon>Magnoliopsida</taxon>
        <taxon>eudicotyledons</taxon>
        <taxon>Gunneridae</taxon>
        <taxon>Pentapetalae</taxon>
        <taxon>rosids</taxon>
        <taxon>malvids</taxon>
        <taxon>Brassicales</taxon>
        <taxon>Brassicaceae</taxon>
        <taxon>Brassiceae</taxon>
        <taxon>Brassica</taxon>
    </lineage>
</organism>
<accession>A0A8S9R883</accession>
<protein>
    <submittedName>
        <fullName evidence="1">Uncharacterized protein</fullName>
    </submittedName>
</protein>